<gene>
    <name evidence="1" type="ordered locus">Zmob_0515</name>
</gene>
<evidence type="ECO:0000313" key="2">
    <source>
        <dbReference type="Proteomes" id="UP000001494"/>
    </source>
</evidence>
<evidence type="ECO:0008006" key="3">
    <source>
        <dbReference type="Google" id="ProtNLM"/>
    </source>
</evidence>
<dbReference type="AlphaFoldDB" id="A0A0H3FX86"/>
<protein>
    <recommendedName>
        <fullName evidence="3">Phospholipid N-methyltransferase</fullName>
    </recommendedName>
</protein>
<sequence length="208" mass="22905">MTGSSADDTLKGVHGRQKAQKRPNPFAIFFQGFLKHPVMVGSIIPSSQKLIHRMLSKTDWSNTKLFVEYGPGVGTFCPHVLSRMAPDATLIAIDTNPDFVAYLKSTIKDPRFIAVNGSAADVRSIIKAHGFDNADYILSGLPFSTLPEGVGATIAHETGAALRKGGAFLVYQFSPKVKNFLDPVFSDIDHEMEWINIPPAQLYWAWKQ</sequence>
<accession>A0A0H3FX86</accession>
<proteinExistence type="predicted"/>
<dbReference type="EMBL" id="CP002850">
    <property type="protein sequence ID" value="AEH62361.1"/>
    <property type="molecule type" value="Genomic_DNA"/>
</dbReference>
<dbReference type="InterPro" id="IPR029063">
    <property type="entry name" value="SAM-dependent_MTases_sf"/>
</dbReference>
<dbReference type="SUPFAM" id="SSF53335">
    <property type="entry name" value="S-adenosyl-L-methionine-dependent methyltransferases"/>
    <property type="match status" value="1"/>
</dbReference>
<dbReference type="eggNOG" id="COG3963">
    <property type="taxonomic scope" value="Bacteria"/>
</dbReference>
<dbReference type="OrthoDB" id="9805585at2"/>
<dbReference type="Gene3D" id="3.40.50.150">
    <property type="entry name" value="Vaccinia Virus protein VP39"/>
    <property type="match status" value="1"/>
</dbReference>
<name>A0A0H3FX86_ZYMMA</name>
<dbReference type="HOGENOM" id="CLU_085338_2_0_5"/>
<organism evidence="1 2">
    <name type="scientific">Zymomonas mobilis subsp. mobilis (strain ATCC 10988 / DSM 424 / LMG 404 / NCIMB 8938 / NRRL B-806 / ZM1)</name>
    <dbReference type="NCBI Taxonomy" id="555217"/>
    <lineage>
        <taxon>Bacteria</taxon>
        <taxon>Pseudomonadati</taxon>
        <taxon>Pseudomonadota</taxon>
        <taxon>Alphaproteobacteria</taxon>
        <taxon>Sphingomonadales</taxon>
        <taxon>Zymomonadaceae</taxon>
        <taxon>Zymomonas</taxon>
    </lineage>
</organism>
<evidence type="ECO:0000313" key="1">
    <source>
        <dbReference type="EMBL" id="AEH62361.1"/>
    </source>
</evidence>
<reference evidence="1 2" key="1">
    <citation type="journal article" date="2011" name="J. Bacteriol.">
        <title>Genome sequence of the ethanol-producing Zymomonas mobilis subsp. mobilis lectotype strain ATCC 10988.</title>
        <authorList>
            <person name="Pappas K.M."/>
            <person name="Kouvelis V.N."/>
            <person name="Saunders E."/>
            <person name="Brettin T.S."/>
            <person name="Bruce D."/>
            <person name="Detter C."/>
            <person name="Balakireva M."/>
            <person name="Han C.S."/>
            <person name="Savvakis G."/>
            <person name="Kyrpides N.C."/>
            <person name="Typas M.A."/>
        </authorList>
    </citation>
    <scope>NUCLEOTIDE SEQUENCE [LARGE SCALE GENOMIC DNA]</scope>
    <source>
        <strain evidence="2">ATCC 10988 / DSM 424 / CCUG 17860 / LMG 404 / NCIMB 8938 / NRRL B-806 / ZM1</strain>
    </source>
</reference>
<dbReference type="KEGG" id="zmm:Zmob_0515"/>
<dbReference type="Proteomes" id="UP000001494">
    <property type="component" value="Chromosome"/>
</dbReference>
<dbReference type="RefSeq" id="WP_011240651.1">
    <property type="nucleotide sequence ID" value="NC_017262.1"/>
</dbReference>
<dbReference type="GeneID" id="79904061"/>